<dbReference type="RefSeq" id="WP_062297477.1">
    <property type="nucleotide sequence ID" value="NZ_CP012036.1"/>
</dbReference>
<evidence type="ECO:0000313" key="1">
    <source>
        <dbReference type="EMBL" id="ALF55879.1"/>
    </source>
</evidence>
<protein>
    <submittedName>
        <fullName evidence="1">Uncharacterized protein</fullName>
    </submittedName>
</protein>
<name>A0A0M4T8G2_9NOSO</name>
<gene>
    <name evidence="1" type="ORF">ACX27_28410</name>
</gene>
<keyword evidence="2" id="KW-1185">Reference proteome</keyword>
<dbReference type="PATRIC" id="fig|224013.5.peg.6787"/>
<proteinExistence type="predicted"/>
<dbReference type="KEGG" id="npz:ACX27_28410"/>
<evidence type="ECO:0000313" key="2">
    <source>
        <dbReference type="Proteomes" id="UP000062645"/>
    </source>
</evidence>
<organism evidence="1 2">
    <name type="scientific">Nostoc piscinale CENA21</name>
    <dbReference type="NCBI Taxonomy" id="224013"/>
    <lineage>
        <taxon>Bacteria</taxon>
        <taxon>Bacillati</taxon>
        <taxon>Cyanobacteriota</taxon>
        <taxon>Cyanophyceae</taxon>
        <taxon>Nostocales</taxon>
        <taxon>Nostocaceae</taxon>
        <taxon>Nostoc</taxon>
    </lineage>
</organism>
<dbReference type="EMBL" id="CP012036">
    <property type="protein sequence ID" value="ALF55879.1"/>
    <property type="molecule type" value="Genomic_DNA"/>
</dbReference>
<dbReference type="AlphaFoldDB" id="A0A0M4T8G2"/>
<dbReference type="Proteomes" id="UP000062645">
    <property type="component" value="Chromosome"/>
</dbReference>
<reference evidence="2" key="1">
    <citation type="submission" date="2015-07" db="EMBL/GenBank/DDBJ databases">
        <title>Genome Of Nitrogen-Fixing Cyanobacterium Nostoc piscinale CENA21 From Solimoes/Amazon River Floodplain Sediments And Comparative Genomics To Uncover Biosynthetic Natural Products Potential.</title>
        <authorList>
            <person name="Leao T.F."/>
            <person name="Leao P.N."/>
            <person name="Guimaraes P.I."/>
            <person name="de Melo A.G.C."/>
            <person name="Ramos R.T.J."/>
            <person name="Silva A."/>
            <person name="Fiore M.F."/>
            <person name="Schneider M.P.C."/>
        </authorList>
    </citation>
    <scope>NUCLEOTIDE SEQUENCE [LARGE SCALE GENOMIC DNA]</scope>
    <source>
        <strain evidence="2">CENA21</strain>
    </source>
</reference>
<dbReference type="STRING" id="224013.ACX27_28410"/>
<reference evidence="1 2" key="2">
    <citation type="journal article" date="2016" name="Genome Announc.">
        <title>Draft Genome Sequence of the N2-Fixing Cyanobacterium Nostoc piscinale CENA21, Isolated from the Brazilian Amazon Floodplain.</title>
        <authorList>
            <person name="Leao T."/>
            <person name="Guimaraes P.I."/>
            <person name="de Melo A.G."/>
            <person name="Ramos R.T."/>
            <person name="Leao P.N."/>
            <person name="Silva A."/>
            <person name="Fiore M.F."/>
            <person name="Schneider M.P."/>
        </authorList>
    </citation>
    <scope>NUCLEOTIDE SEQUENCE [LARGE SCALE GENOMIC DNA]</scope>
    <source>
        <strain evidence="1 2">CENA21</strain>
    </source>
</reference>
<accession>A0A0M4T8G2</accession>
<sequence>MVRKAANSLPGYLFFAIPVATSRETQRKLLKRGKTPQRAGLPCGFNMQIKCLTTYQFQFG</sequence>